<evidence type="ECO:0000313" key="7">
    <source>
        <dbReference type="Proteomes" id="UP000053372"/>
    </source>
</evidence>
<dbReference type="Gene3D" id="1.25.10.10">
    <property type="entry name" value="Leucine-rich Repeat Variant"/>
    <property type="match status" value="1"/>
</dbReference>
<evidence type="ECO:0000256" key="1">
    <source>
        <dbReference type="ARBA" id="ARBA00009299"/>
    </source>
</evidence>
<comment type="caution">
    <text evidence="6">The sequence shown here is derived from an EMBL/GenBank/DDBJ whole genome shotgun (WGS) entry which is preliminary data.</text>
</comment>
<accession>A0A0V8A0Y8</accession>
<keyword evidence="3" id="KW-0605">Phycobilisome</keyword>
<keyword evidence="4" id="KW-0456">Lyase</keyword>
<reference evidence="6 7" key="1">
    <citation type="journal article" date="2015" name="Genome Announc.">
        <title>Draft Genome of the Euendolithic (true boring) Cyanobacterium Mastigocoleus testarum strain BC008.</title>
        <authorList>
            <person name="Guida B.S."/>
            <person name="Garcia-Pichel F."/>
        </authorList>
    </citation>
    <scope>NUCLEOTIDE SEQUENCE [LARGE SCALE GENOMIC DNA]</scope>
    <source>
        <strain evidence="6 7">BC008</strain>
    </source>
</reference>
<dbReference type="InterPro" id="IPR016024">
    <property type="entry name" value="ARM-type_fold"/>
</dbReference>
<keyword evidence="7" id="KW-1185">Reference proteome</keyword>
<dbReference type="Proteomes" id="UP000053372">
    <property type="component" value="Unassembled WGS sequence"/>
</dbReference>
<evidence type="ECO:0000256" key="4">
    <source>
        <dbReference type="ARBA" id="ARBA00023239"/>
    </source>
</evidence>
<dbReference type="InterPro" id="IPR011989">
    <property type="entry name" value="ARM-like"/>
</dbReference>
<dbReference type="AlphaFoldDB" id="A0A0V8A0Y8"/>
<evidence type="ECO:0000313" key="5">
    <source>
        <dbReference type="EMBL" id="KST65350.1"/>
    </source>
</evidence>
<evidence type="ECO:0000256" key="3">
    <source>
        <dbReference type="ARBA" id="ARBA00022738"/>
    </source>
</evidence>
<organism evidence="6 7">
    <name type="scientific">Mastigocoleus testarum BC008</name>
    <dbReference type="NCBI Taxonomy" id="371196"/>
    <lineage>
        <taxon>Bacteria</taxon>
        <taxon>Bacillati</taxon>
        <taxon>Cyanobacteriota</taxon>
        <taxon>Cyanophyceae</taxon>
        <taxon>Nostocales</taxon>
        <taxon>Hapalosiphonaceae</taxon>
        <taxon>Mastigocoleus</taxon>
    </lineage>
</organism>
<dbReference type="OrthoDB" id="512760at2"/>
<sequence>MIPAIKKLLESHSEWVVPYLRNLLKTTENHRIRNEVALALLDFKDKRAIPVIAQLLVAPKTINHRGTLIYVLSEFSPYLGDYLPLLVDLVVTGGFEVSRQAFIAIEEIEGEIDEDIWLQCKQKIAECMKNSSGDKAEILRDLYELFEDEE</sequence>
<dbReference type="SUPFAM" id="SSF48371">
    <property type="entry name" value="ARM repeat"/>
    <property type="match status" value="1"/>
</dbReference>
<evidence type="ECO:0000313" key="6">
    <source>
        <dbReference type="EMBL" id="KST70414.1"/>
    </source>
</evidence>
<dbReference type="GO" id="GO:0030089">
    <property type="term" value="C:phycobilisome"/>
    <property type="evidence" value="ECO:0007669"/>
    <property type="project" value="UniProtKB-KW"/>
</dbReference>
<name>A0A0V8A0Y8_9CYAN</name>
<keyword evidence="2" id="KW-0042">Antenna complex</keyword>
<dbReference type="GO" id="GO:0016829">
    <property type="term" value="F:lyase activity"/>
    <property type="evidence" value="ECO:0007669"/>
    <property type="project" value="UniProtKB-KW"/>
</dbReference>
<gene>
    <name evidence="5" type="ORF">BC008_21360</name>
    <name evidence="6" type="ORF">BC008_45315</name>
</gene>
<evidence type="ECO:0000256" key="2">
    <source>
        <dbReference type="ARBA" id="ARBA00022549"/>
    </source>
</evidence>
<dbReference type="EMBL" id="LMTZ01000108">
    <property type="protein sequence ID" value="KST65350.1"/>
    <property type="molecule type" value="Genomic_DNA"/>
</dbReference>
<proteinExistence type="inferred from homology"/>
<dbReference type="RefSeq" id="WP_153009497.1">
    <property type="nucleotide sequence ID" value="NZ_LMTZ01000001.1"/>
</dbReference>
<protein>
    <recommendedName>
        <fullName evidence="8">HEAT repeat domain-containing protein</fullName>
    </recommendedName>
</protein>
<evidence type="ECO:0008006" key="8">
    <source>
        <dbReference type="Google" id="ProtNLM"/>
    </source>
</evidence>
<dbReference type="EMBL" id="LMTZ01000001">
    <property type="protein sequence ID" value="KST70414.1"/>
    <property type="molecule type" value="Genomic_DNA"/>
</dbReference>
<comment type="similarity">
    <text evidence="1">Belongs to the CpcE/RpcE/PecE family.</text>
</comment>